<dbReference type="RefSeq" id="WP_153738751.1">
    <property type="nucleotide sequence ID" value="NZ_WJNG01000029.1"/>
</dbReference>
<keyword evidence="2" id="KW-1185">Reference proteome</keyword>
<dbReference type="OrthoDB" id="190426at2"/>
<dbReference type="EMBL" id="WJNG01000029">
    <property type="protein sequence ID" value="MRH45160.1"/>
    <property type="molecule type" value="Genomic_DNA"/>
</dbReference>
<accession>A0A6A8DIS8</accession>
<organism evidence="1 2">
    <name type="scientific">Aquibacillus halophilus</name>
    <dbReference type="NCBI Taxonomy" id="930132"/>
    <lineage>
        <taxon>Bacteria</taxon>
        <taxon>Bacillati</taxon>
        <taxon>Bacillota</taxon>
        <taxon>Bacilli</taxon>
        <taxon>Bacillales</taxon>
        <taxon>Bacillaceae</taxon>
        <taxon>Aquibacillus</taxon>
    </lineage>
</organism>
<dbReference type="AlphaFoldDB" id="A0A6A8DIS8"/>
<gene>
    <name evidence="1" type="ORF">GH741_21270</name>
</gene>
<name>A0A6A8DIS8_9BACI</name>
<dbReference type="InterPro" id="IPR024992">
    <property type="entry name" value="DUF3891"/>
</dbReference>
<proteinExistence type="predicted"/>
<dbReference type="Pfam" id="PF13030">
    <property type="entry name" value="DUF3891"/>
    <property type="match status" value="1"/>
</dbReference>
<comment type="caution">
    <text evidence="1">The sequence shown here is derived from an EMBL/GenBank/DDBJ whole genome shotgun (WGS) entry which is preliminary data.</text>
</comment>
<evidence type="ECO:0000313" key="1">
    <source>
        <dbReference type="EMBL" id="MRH45160.1"/>
    </source>
</evidence>
<reference evidence="1" key="1">
    <citation type="submission" date="2019-11" db="EMBL/GenBank/DDBJ databases">
        <authorList>
            <person name="Li J."/>
        </authorList>
    </citation>
    <scope>NUCLEOTIDE SEQUENCE</scope>
    <source>
        <strain evidence="1">B6B</strain>
    </source>
</reference>
<evidence type="ECO:0000313" key="2">
    <source>
        <dbReference type="Proteomes" id="UP000799092"/>
    </source>
</evidence>
<dbReference type="Proteomes" id="UP000799092">
    <property type="component" value="Unassembled WGS sequence"/>
</dbReference>
<sequence length="244" mass="29401">MIIRHTPKYLELTNQHEHAYISYEIAQHWKTDYYPYPKRKSEVNYAIRNHDCAWIPLDKHLLWNKEKNEPYDFVSFPLHTKLNAYHNGIREVEKETKYGAILCSLHYTSFLSKESDDNGINKFLEKEQQYRMYLLQQLNLNQTDEQILQHLDLLQFCDDLSLYICLNKPGARKEEEFPWFRDGFRQKFLFAANGMKADWISEDKIKLDPFPFEIPFTLSYRYSTMEYSNQNGEVSQHFRLITFV</sequence>
<protein>
    <submittedName>
        <fullName evidence="1">DUF3891 family protein</fullName>
    </submittedName>
</protein>